<dbReference type="EMBL" id="CAJVPU010002332">
    <property type="protein sequence ID" value="CAG8499298.1"/>
    <property type="molecule type" value="Genomic_DNA"/>
</dbReference>
<dbReference type="Proteomes" id="UP000789702">
    <property type="component" value="Unassembled WGS sequence"/>
</dbReference>
<comment type="caution">
    <text evidence="1">The sequence shown here is derived from an EMBL/GenBank/DDBJ whole genome shotgun (WGS) entry which is preliminary data.</text>
</comment>
<keyword evidence="2" id="KW-1185">Reference proteome</keyword>
<protein>
    <submittedName>
        <fullName evidence="1">7132_t:CDS:1</fullName>
    </submittedName>
</protein>
<accession>A0ACA9L0I3</accession>
<evidence type="ECO:0000313" key="1">
    <source>
        <dbReference type="EMBL" id="CAG8499298.1"/>
    </source>
</evidence>
<reference evidence="1" key="1">
    <citation type="submission" date="2021-06" db="EMBL/GenBank/DDBJ databases">
        <authorList>
            <person name="Kallberg Y."/>
            <person name="Tangrot J."/>
            <person name="Rosling A."/>
        </authorList>
    </citation>
    <scope>NUCLEOTIDE SEQUENCE</scope>
    <source>
        <strain evidence="1">IL203A</strain>
    </source>
</reference>
<evidence type="ECO:0000313" key="2">
    <source>
        <dbReference type="Proteomes" id="UP000789702"/>
    </source>
</evidence>
<gene>
    <name evidence="1" type="ORF">DHETER_LOCUS2930</name>
</gene>
<sequence>MWNLGKLENIGLSNTSVLFQDLYQSYAKHLGLREALLNKKLLFYNYITYTVLNTKGSVKLKLHVGDIVELAKNSENITYARIRTIFTHQANDNKIYAFFQFDRFQETNLVDTMLGCPLYKIRVSEDA</sequence>
<proteinExistence type="predicted"/>
<name>A0ACA9L0I3_9GLOM</name>
<organism evidence="1 2">
    <name type="scientific">Dentiscutata heterogama</name>
    <dbReference type="NCBI Taxonomy" id="1316150"/>
    <lineage>
        <taxon>Eukaryota</taxon>
        <taxon>Fungi</taxon>
        <taxon>Fungi incertae sedis</taxon>
        <taxon>Mucoromycota</taxon>
        <taxon>Glomeromycotina</taxon>
        <taxon>Glomeromycetes</taxon>
        <taxon>Diversisporales</taxon>
        <taxon>Gigasporaceae</taxon>
        <taxon>Dentiscutata</taxon>
    </lineage>
</organism>
<feature type="non-terminal residue" evidence="1">
    <location>
        <position position="127"/>
    </location>
</feature>